<evidence type="ECO:0000256" key="2">
    <source>
        <dbReference type="SAM" id="SignalP"/>
    </source>
</evidence>
<evidence type="ECO:0000313" key="4">
    <source>
        <dbReference type="Proteomes" id="UP000574390"/>
    </source>
</evidence>
<keyword evidence="2" id="KW-0732">Signal</keyword>
<reference evidence="3 4" key="1">
    <citation type="submission" date="2020-04" db="EMBL/GenBank/DDBJ databases">
        <title>Perkinsus olseni comparative genomics.</title>
        <authorList>
            <person name="Bogema D.R."/>
        </authorList>
    </citation>
    <scope>NUCLEOTIDE SEQUENCE [LARGE SCALE GENOMIC DNA]</scope>
    <source>
        <strain evidence="3">ATCC PRA-205</strain>
    </source>
</reference>
<feature type="signal peptide" evidence="2">
    <location>
        <begin position="1"/>
        <end position="19"/>
    </location>
</feature>
<dbReference type="AlphaFoldDB" id="A0A7J6Q4V9"/>
<feature type="region of interest" description="Disordered" evidence="1">
    <location>
        <begin position="139"/>
        <end position="164"/>
    </location>
</feature>
<feature type="region of interest" description="Disordered" evidence="1">
    <location>
        <begin position="43"/>
        <end position="101"/>
    </location>
</feature>
<protein>
    <submittedName>
        <fullName evidence="3">Uncharacterized protein</fullName>
    </submittedName>
</protein>
<evidence type="ECO:0000313" key="3">
    <source>
        <dbReference type="EMBL" id="KAF4703247.1"/>
    </source>
</evidence>
<feature type="compositionally biased region" description="Low complexity" evidence="1">
    <location>
        <begin position="53"/>
        <end position="64"/>
    </location>
</feature>
<evidence type="ECO:0000256" key="1">
    <source>
        <dbReference type="SAM" id="MobiDB-lite"/>
    </source>
</evidence>
<feature type="chain" id="PRO_5029785323" evidence="2">
    <location>
        <begin position="20"/>
        <end position="164"/>
    </location>
</feature>
<feature type="compositionally biased region" description="Polar residues" evidence="1">
    <location>
        <begin position="78"/>
        <end position="94"/>
    </location>
</feature>
<proteinExistence type="predicted"/>
<dbReference type="Proteomes" id="UP000574390">
    <property type="component" value="Unassembled WGS sequence"/>
</dbReference>
<dbReference type="EMBL" id="JABANM010032251">
    <property type="protein sequence ID" value="KAF4703247.1"/>
    <property type="molecule type" value="Genomic_DNA"/>
</dbReference>
<comment type="caution">
    <text evidence="3">The sequence shown here is derived from an EMBL/GenBank/DDBJ whole genome shotgun (WGS) entry which is preliminary data.</text>
</comment>
<name>A0A7J6Q4V9_PEROL</name>
<accession>A0A7J6Q4V9</accession>
<sequence length="164" mass="17301">MTVRLFICLFIIIFTVALSVPIDPVDGRDATGALRPNSLAIPNPIRVERPDDGNSSAADGSSRDTQGGAVFSQKRLPTLQSPVVPSPALSSEPSSHPELATSRSPFCCQRAQLAFPRPGFSFSVVSSLSEGYYPGHYNGGSSSKTRSDGGGSLHNKDGPSCFFV</sequence>
<gene>
    <name evidence="3" type="ORF">FOZ62_002842</name>
</gene>
<organism evidence="3 4">
    <name type="scientific">Perkinsus olseni</name>
    <name type="common">Perkinsus atlanticus</name>
    <dbReference type="NCBI Taxonomy" id="32597"/>
    <lineage>
        <taxon>Eukaryota</taxon>
        <taxon>Sar</taxon>
        <taxon>Alveolata</taxon>
        <taxon>Perkinsozoa</taxon>
        <taxon>Perkinsea</taxon>
        <taxon>Perkinsida</taxon>
        <taxon>Perkinsidae</taxon>
        <taxon>Perkinsus</taxon>
    </lineage>
</organism>